<proteinExistence type="predicted"/>
<feature type="region of interest" description="Disordered" evidence="1">
    <location>
        <begin position="119"/>
        <end position="151"/>
    </location>
</feature>
<dbReference type="KEGG" id="msar:MSAR_33170"/>
<sequence length="151" mass="16176">MHAQIVLFDGFDPLDAIAPFEVLAARSDAIGGELVVEMVTAEGPRPVTIGTLHVVYSFAERDQAIVGSAAGKDETVSLNDIVIVPDADGQRATWRQSVTKPMRLKLDFDVLVRGDELKAIPVPDDSPERRSPVNADSARPAGVPARPPSPR</sequence>
<dbReference type="EMBL" id="AP022595">
    <property type="protein sequence ID" value="BBY60181.1"/>
    <property type="molecule type" value="Genomic_DNA"/>
</dbReference>
<reference evidence="2 3" key="1">
    <citation type="journal article" date="2019" name="Emerg. Microbes Infect.">
        <title>Comprehensive subspecies identification of 175 nontuberculous mycobacteria species based on 7547 genomic profiles.</title>
        <authorList>
            <person name="Matsumoto Y."/>
            <person name="Kinjo T."/>
            <person name="Motooka D."/>
            <person name="Nabeya D."/>
            <person name="Jung N."/>
            <person name="Uechi K."/>
            <person name="Horii T."/>
            <person name="Iida T."/>
            <person name="Fujita J."/>
            <person name="Nakamura S."/>
        </authorList>
    </citation>
    <scope>NUCLEOTIDE SEQUENCE [LARGE SCALE GENOMIC DNA]</scope>
    <source>
        <strain evidence="2 3">JCM 30395</strain>
    </source>
</reference>
<name>A0A7I7SV50_9MYCO</name>
<evidence type="ECO:0000313" key="3">
    <source>
        <dbReference type="Proteomes" id="UP000466445"/>
    </source>
</evidence>
<keyword evidence="3" id="KW-1185">Reference proteome</keyword>
<accession>A0A7I7SV50</accession>
<gene>
    <name evidence="2" type="ORF">MSAR_33170</name>
</gene>
<protein>
    <submittedName>
        <fullName evidence="2">Uncharacterized protein</fullName>
    </submittedName>
</protein>
<evidence type="ECO:0000313" key="2">
    <source>
        <dbReference type="EMBL" id="BBY60181.1"/>
    </source>
</evidence>
<dbReference type="Proteomes" id="UP000466445">
    <property type="component" value="Chromosome"/>
</dbReference>
<dbReference type="Gene3D" id="3.40.50.880">
    <property type="match status" value="1"/>
</dbReference>
<dbReference type="InterPro" id="IPR029062">
    <property type="entry name" value="Class_I_gatase-like"/>
</dbReference>
<evidence type="ECO:0000256" key="1">
    <source>
        <dbReference type="SAM" id="MobiDB-lite"/>
    </source>
</evidence>
<organism evidence="2 3">
    <name type="scientific">Mycolicibacterium sarraceniae</name>
    <dbReference type="NCBI Taxonomy" id="1534348"/>
    <lineage>
        <taxon>Bacteria</taxon>
        <taxon>Bacillati</taxon>
        <taxon>Actinomycetota</taxon>
        <taxon>Actinomycetes</taxon>
        <taxon>Mycobacteriales</taxon>
        <taxon>Mycobacteriaceae</taxon>
        <taxon>Mycolicibacterium</taxon>
    </lineage>
</organism>
<dbReference type="AlphaFoldDB" id="A0A7I7SV50"/>